<proteinExistence type="predicted"/>
<dbReference type="Pfam" id="PF13435">
    <property type="entry name" value="Cytochrome_C554"/>
    <property type="match status" value="1"/>
</dbReference>
<feature type="domain" description="Cytochrome c-552/4" evidence="3">
    <location>
        <begin position="218"/>
        <end position="256"/>
    </location>
</feature>
<dbReference type="PANTHER" id="PTHR35038">
    <property type="entry name" value="DISSIMILATORY SULFITE REDUCTASE SIRA"/>
    <property type="match status" value="1"/>
</dbReference>
<protein>
    <submittedName>
        <fullName evidence="4">Nitrate/TMAO reductase-like tetraheme cytochrome c subunit</fullName>
    </submittedName>
</protein>
<feature type="transmembrane region" description="Helical" evidence="2">
    <location>
        <begin position="566"/>
        <end position="584"/>
    </location>
</feature>
<evidence type="ECO:0000313" key="4">
    <source>
        <dbReference type="EMBL" id="MBB5347284.1"/>
    </source>
</evidence>
<keyword evidence="5" id="KW-1185">Reference proteome</keyword>
<dbReference type="PANTHER" id="PTHR35038:SF8">
    <property type="entry name" value="C-TYPE POLYHEME CYTOCHROME OMCC"/>
    <property type="match status" value="1"/>
</dbReference>
<feature type="transmembrane region" description="Helical" evidence="2">
    <location>
        <begin position="628"/>
        <end position="649"/>
    </location>
</feature>
<dbReference type="EMBL" id="JACHEO010000003">
    <property type="protein sequence ID" value="MBB5347284.1"/>
    <property type="molecule type" value="Genomic_DNA"/>
</dbReference>
<gene>
    <name evidence="4" type="ORF">HNQ81_000997</name>
</gene>
<feature type="transmembrane region" description="Helical" evidence="2">
    <location>
        <begin position="596"/>
        <end position="616"/>
    </location>
</feature>
<feature type="transmembrane region" description="Helical" evidence="2">
    <location>
        <begin position="484"/>
        <end position="499"/>
    </location>
</feature>
<evidence type="ECO:0000259" key="3">
    <source>
        <dbReference type="Pfam" id="PF13435"/>
    </source>
</evidence>
<name>A0A840UV54_9BACT</name>
<evidence type="ECO:0000256" key="1">
    <source>
        <dbReference type="ARBA" id="ARBA00022729"/>
    </source>
</evidence>
<accession>A0A840UV54</accession>
<comment type="caution">
    <text evidence="4">The sequence shown here is derived from an EMBL/GenBank/DDBJ whole genome shotgun (WGS) entry which is preliminary data.</text>
</comment>
<keyword evidence="2" id="KW-0812">Transmembrane</keyword>
<reference evidence="4 5" key="1">
    <citation type="submission" date="2020-08" db="EMBL/GenBank/DDBJ databases">
        <title>Genomic Encyclopedia of Type Strains, Phase IV (KMG-IV): sequencing the most valuable type-strain genomes for metagenomic binning, comparative biology and taxonomic classification.</title>
        <authorList>
            <person name="Goeker M."/>
        </authorList>
    </citation>
    <scope>NUCLEOTIDE SEQUENCE [LARGE SCALE GENOMIC DNA]</scope>
    <source>
        <strain evidence="4 5">DSM 28570</strain>
    </source>
</reference>
<dbReference type="InterPro" id="IPR051829">
    <property type="entry name" value="Multiheme_Cytochr_ET"/>
</dbReference>
<dbReference type="Proteomes" id="UP000539642">
    <property type="component" value="Unassembled WGS sequence"/>
</dbReference>
<keyword evidence="2" id="KW-0472">Membrane</keyword>
<keyword evidence="2" id="KW-1133">Transmembrane helix</keyword>
<dbReference type="InterPro" id="IPR036280">
    <property type="entry name" value="Multihaem_cyt_sf"/>
</dbReference>
<dbReference type="SUPFAM" id="SSF48695">
    <property type="entry name" value="Multiheme cytochromes"/>
    <property type="match status" value="2"/>
</dbReference>
<evidence type="ECO:0000256" key="2">
    <source>
        <dbReference type="SAM" id="Phobius"/>
    </source>
</evidence>
<keyword evidence="1" id="KW-0732">Signal</keyword>
<evidence type="ECO:0000313" key="5">
    <source>
        <dbReference type="Proteomes" id="UP000539642"/>
    </source>
</evidence>
<dbReference type="AlphaFoldDB" id="A0A840UV54"/>
<organism evidence="4 5">
    <name type="scientific">Desulfoprunum benzoelyticum</name>
    <dbReference type="NCBI Taxonomy" id="1506996"/>
    <lineage>
        <taxon>Bacteria</taxon>
        <taxon>Pseudomonadati</taxon>
        <taxon>Thermodesulfobacteriota</taxon>
        <taxon>Desulfobulbia</taxon>
        <taxon>Desulfobulbales</taxon>
        <taxon>Desulfobulbaceae</taxon>
        <taxon>Desulfoprunum</taxon>
    </lineage>
</organism>
<feature type="transmembrane region" description="Helical" evidence="2">
    <location>
        <begin position="520"/>
        <end position="546"/>
    </location>
</feature>
<dbReference type="RefSeq" id="WP_183348910.1">
    <property type="nucleotide sequence ID" value="NZ_JACHEO010000003.1"/>
</dbReference>
<sequence length="667" mass="74092">MAKKNNGFAEQIDLTSFSWVTAGASPDVGKPGCGGCHPGGGGMEYDRDGFRYDERLRQNPELAASFDGDYFQSKWDRSGVVEADCLICHLPGYSFKERVKNLDMLNYQWAIVAGSGVGLVNGSVQAGETPKVVYNKRFFNDDGKIVFSLEAEPNSGNCLFCHGPADMLKRGFSWNDHGNHDIHNARNIKCSHCHPGNKEHQLAKGNENLSTVRDDLDGTMRTCKQCHEAGYMGAPKPEHRKVRPNHLEKLGCEVCHIPQLGRSSAFGLDISTGKVRLYPRSGAKKVGGELIWFPEVSMGLDRKLYPVNAFRPNLFTSKEVDGVYVPLFARELEKAYKTVSAQFKQEALSEPLISTTGEITVMLNALAATLKDNPRFQRVLPCYHRDGVVYHLDTAGKLTMEKDTSWAAELNNFNISHNVAPTGMALGSKGCADCHAERAAIFASWLNGKHEEGKQKLMARFFVDEDSRVYYLDQLHKYNAAKRYLIPLLFAAVFTLILFRESRAKVMPMPTLDRLSPSGMLPVVALLLLVRNVGFLFLACTGLFFFFNKINLIQIFFASPETAMTLHWNGGIVFVASILGCTVIRRLFFPKMNTAICHFGVSGGKVLITMMVLTGAGMIFRKQLTPEILYICSLVHTVAAFVLMAMYAAKIYHGISRKLYSLQGGEQ</sequence>
<dbReference type="InterPro" id="IPR023155">
    <property type="entry name" value="Cyt_c-552/4"/>
</dbReference>